<dbReference type="EMBL" id="CP019646">
    <property type="protein sequence ID" value="AQQ70556.1"/>
    <property type="molecule type" value="Genomic_DNA"/>
</dbReference>
<dbReference type="PANTHER" id="PTHR30146:SF109">
    <property type="entry name" value="HTH-TYPE TRANSCRIPTIONAL REGULATOR GALS"/>
    <property type="match status" value="1"/>
</dbReference>
<feature type="domain" description="HTH gntR-type" evidence="4">
    <location>
        <begin position="9"/>
        <end position="77"/>
    </location>
</feature>
<gene>
    <name evidence="5" type="primary">araR_4</name>
    <name evidence="5" type="ORF">SMSP2_00908</name>
</gene>
<dbReference type="InterPro" id="IPR046335">
    <property type="entry name" value="LacI/GalR-like_sensor"/>
</dbReference>
<dbReference type="Gene3D" id="3.40.50.2300">
    <property type="match status" value="2"/>
</dbReference>
<dbReference type="SUPFAM" id="SSF46785">
    <property type="entry name" value="Winged helix' DNA-binding domain"/>
    <property type="match status" value="1"/>
</dbReference>
<dbReference type="Pfam" id="PF13377">
    <property type="entry name" value="Peripla_BP_3"/>
    <property type="match status" value="1"/>
</dbReference>
<dbReference type="RefSeq" id="WP_186804858.1">
    <property type="nucleotide sequence ID" value="NZ_CP019646.1"/>
</dbReference>
<dbReference type="AlphaFoldDB" id="A0A1Q2MCX6"/>
<evidence type="ECO:0000313" key="5">
    <source>
        <dbReference type="EMBL" id="AQQ70556.1"/>
    </source>
</evidence>
<keyword evidence="2" id="KW-0238">DNA-binding</keyword>
<dbReference type="Pfam" id="PF00392">
    <property type="entry name" value="GntR"/>
    <property type="match status" value="1"/>
</dbReference>
<dbReference type="InterPro" id="IPR000524">
    <property type="entry name" value="Tscrpt_reg_HTH_GntR"/>
</dbReference>
<dbReference type="InterPro" id="IPR036388">
    <property type="entry name" value="WH-like_DNA-bd_sf"/>
</dbReference>
<dbReference type="Proteomes" id="UP000188181">
    <property type="component" value="Chromosome"/>
</dbReference>
<keyword evidence="1" id="KW-0805">Transcription regulation</keyword>
<dbReference type="SMART" id="SM00345">
    <property type="entry name" value="HTH_GNTR"/>
    <property type="match status" value="1"/>
</dbReference>
<evidence type="ECO:0000256" key="2">
    <source>
        <dbReference type="ARBA" id="ARBA00023125"/>
    </source>
</evidence>
<name>A0A1Q2MCX6_9BACT</name>
<dbReference type="GO" id="GO:0003700">
    <property type="term" value="F:DNA-binding transcription factor activity"/>
    <property type="evidence" value="ECO:0007669"/>
    <property type="project" value="InterPro"/>
</dbReference>
<dbReference type="GO" id="GO:0000976">
    <property type="term" value="F:transcription cis-regulatory region binding"/>
    <property type="evidence" value="ECO:0007669"/>
    <property type="project" value="TreeGrafter"/>
</dbReference>
<dbReference type="STRING" id="1851148.SMSP2_00908"/>
<dbReference type="KEGG" id="pbas:SMSP2_00908"/>
<keyword evidence="3" id="KW-0804">Transcription</keyword>
<reference evidence="6" key="1">
    <citation type="submission" date="2017-02" db="EMBL/GenBank/DDBJ databases">
        <title>Comparative genomics and description of representatives of a novel lineage of planctomycetes thriving in anoxic sediments.</title>
        <authorList>
            <person name="Spring S."/>
            <person name="Bunk B."/>
            <person name="Sproer C."/>
        </authorList>
    </citation>
    <scope>NUCLEOTIDE SEQUENCE [LARGE SCALE GENOMIC DNA]</scope>
    <source>
        <strain evidence="6">SM-Chi-D1</strain>
    </source>
</reference>
<proteinExistence type="predicted"/>
<sequence>MALQIRNSTPLIDSVGKKIRDEILSSGYSVGDKLPSVTELAAQFSVSDKTIQRVLSIMKEDGMLSSHVGKGTFLERLPYETEDEQIGGGTGTIAVLDGQSEVDLTQHTESWTTRIVHGMRIEAAEHGVDLLLVNESLELSSLSSKLMQIKDRVDGVITFPFTDNYTMCNLFRECGIPFTTINRPCANTMDNYVSANYLEGSKMVGMLFAEIKCRKVLFVTTQIAGIFSKELRYKGLLEGLRLSGSDSEVEILILDSAGDLNGYEAVNDVIKSGNVPDGIYCSGDYLAIGAMAALKKHQIPIGVEGGTSVVGSSGFELAAHVEPSLSVVQIPMVEMGKRAIKQMLEIKNSRSKTVPGEIIPTKLILRKSTPASLIETGWLERNIEYKTQINF</sequence>
<accession>A0A1Q2MCX6</accession>
<keyword evidence="6" id="KW-1185">Reference proteome</keyword>
<dbReference type="CDD" id="cd06267">
    <property type="entry name" value="PBP1_LacI_sugar_binding-like"/>
    <property type="match status" value="1"/>
</dbReference>
<dbReference type="Gene3D" id="1.10.10.10">
    <property type="entry name" value="Winged helix-like DNA-binding domain superfamily/Winged helix DNA-binding domain"/>
    <property type="match status" value="1"/>
</dbReference>
<evidence type="ECO:0000313" key="6">
    <source>
        <dbReference type="Proteomes" id="UP000188181"/>
    </source>
</evidence>
<evidence type="ECO:0000259" key="4">
    <source>
        <dbReference type="PROSITE" id="PS50949"/>
    </source>
</evidence>
<dbReference type="PROSITE" id="PS50949">
    <property type="entry name" value="HTH_GNTR"/>
    <property type="match status" value="1"/>
</dbReference>
<dbReference type="CDD" id="cd07377">
    <property type="entry name" value="WHTH_GntR"/>
    <property type="match status" value="1"/>
</dbReference>
<organism evidence="5 6">
    <name type="scientific">Limihaloglobus sulfuriphilus</name>
    <dbReference type="NCBI Taxonomy" id="1851148"/>
    <lineage>
        <taxon>Bacteria</taxon>
        <taxon>Pseudomonadati</taxon>
        <taxon>Planctomycetota</taxon>
        <taxon>Phycisphaerae</taxon>
        <taxon>Sedimentisphaerales</taxon>
        <taxon>Sedimentisphaeraceae</taxon>
        <taxon>Limihaloglobus</taxon>
    </lineage>
</organism>
<protein>
    <submittedName>
        <fullName evidence="5">Arabinose metabolism transcriptional repressor</fullName>
    </submittedName>
</protein>
<dbReference type="SUPFAM" id="SSF53822">
    <property type="entry name" value="Periplasmic binding protein-like I"/>
    <property type="match status" value="1"/>
</dbReference>
<dbReference type="InterPro" id="IPR028082">
    <property type="entry name" value="Peripla_BP_I"/>
</dbReference>
<evidence type="ECO:0000256" key="3">
    <source>
        <dbReference type="ARBA" id="ARBA00023163"/>
    </source>
</evidence>
<dbReference type="PANTHER" id="PTHR30146">
    <property type="entry name" value="LACI-RELATED TRANSCRIPTIONAL REPRESSOR"/>
    <property type="match status" value="1"/>
</dbReference>
<evidence type="ECO:0000256" key="1">
    <source>
        <dbReference type="ARBA" id="ARBA00023015"/>
    </source>
</evidence>
<dbReference type="InterPro" id="IPR036390">
    <property type="entry name" value="WH_DNA-bd_sf"/>
</dbReference>